<evidence type="ECO:0000256" key="3">
    <source>
        <dbReference type="PROSITE-ProRule" id="PRU00209"/>
    </source>
</evidence>
<gene>
    <name evidence="5" type="ORF">SSV_0126</name>
</gene>
<dbReference type="Gene3D" id="3.30.1940.10">
    <property type="entry name" value="YtpR-like"/>
    <property type="match status" value="1"/>
</dbReference>
<dbReference type="EMBL" id="CDMW01000001">
    <property type="protein sequence ID" value="CEL89459.1"/>
    <property type="molecule type" value="Genomic_DNA"/>
</dbReference>
<evidence type="ECO:0000256" key="2">
    <source>
        <dbReference type="ARBA" id="ARBA00022884"/>
    </source>
</evidence>
<sequence>MIFTYNKEYVGDVLMVIVADNQGAKLAAERKGRVARVYREDNGQTVAWNIFEQSDLFEIAERGQVFLTDEQVAILNQELSKEGFPADLVNDSQPKFVVGEIVDMVAHPDSDHLNICQVQVAADKTVQIVAGAPNAKVGLKTIVALPGAMMPKGNLIFPGELRGEKSFGMMCSPRELQLPNAPQKRGIIELADSELVGTAFDPAKHWQG</sequence>
<dbReference type="CDD" id="cd02796">
    <property type="entry name" value="tRNA_bind_bactPheRS"/>
    <property type="match status" value="1"/>
</dbReference>
<keyword evidence="2 3" id="KW-0694">RNA-binding</keyword>
<dbReference type="AlphaFoldDB" id="A0A0B7GIF1"/>
<feature type="domain" description="TRNA-binding" evidence="4">
    <location>
        <begin position="90"/>
        <end position="201"/>
    </location>
</feature>
<evidence type="ECO:0000259" key="4">
    <source>
        <dbReference type="PROSITE" id="PS50886"/>
    </source>
</evidence>
<dbReference type="GO" id="GO:0000049">
    <property type="term" value="F:tRNA binding"/>
    <property type="evidence" value="ECO:0007669"/>
    <property type="project" value="UniProtKB-UniRule"/>
</dbReference>
<dbReference type="InterPro" id="IPR002547">
    <property type="entry name" value="tRNA-bd_dom"/>
</dbReference>
<dbReference type="NCBIfam" id="NF045760">
    <property type="entry name" value="YtpR"/>
    <property type="match status" value="1"/>
</dbReference>
<keyword evidence="1 3" id="KW-0820">tRNA-binding</keyword>
<reference evidence="5 6" key="1">
    <citation type="submission" date="2015-01" db="EMBL/GenBank/DDBJ databases">
        <authorList>
            <person name="Pelicic Vladimir"/>
        </authorList>
    </citation>
    <scope>NUCLEOTIDE SEQUENCE [LARGE SCALE GENOMIC DNA]</scope>
    <source>
        <strain evidence="5 6">2908</strain>
    </source>
</reference>
<dbReference type="InterPro" id="IPR037154">
    <property type="entry name" value="YtpR-like_sf"/>
</dbReference>
<dbReference type="InterPro" id="IPR033714">
    <property type="entry name" value="tRNA_bind_bactPheRS"/>
</dbReference>
<proteinExistence type="predicted"/>
<name>A0A0B7GIF1_STRSA</name>
<evidence type="ECO:0000256" key="1">
    <source>
        <dbReference type="ARBA" id="ARBA00022555"/>
    </source>
</evidence>
<organism evidence="5 6">
    <name type="scientific">Streptococcus sanguinis</name>
    <dbReference type="NCBI Taxonomy" id="1305"/>
    <lineage>
        <taxon>Bacteria</taxon>
        <taxon>Bacillati</taxon>
        <taxon>Bacillota</taxon>
        <taxon>Bacilli</taxon>
        <taxon>Lactobacillales</taxon>
        <taxon>Streptococcaceae</taxon>
        <taxon>Streptococcus</taxon>
    </lineage>
</organism>
<dbReference type="PROSITE" id="PS50886">
    <property type="entry name" value="TRBD"/>
    <property type="match status" value="1"/>
</dbReference>
<protein>
    <submittedName>
        <fullName evidence="5">Putative tRNA-binding protein</fullName>
    </submittedName>
</protein>
<dbReference type="Pfam" id="PF01588">
    <property type="entry name" value="tRNA_bind"/>
    <property type="match status" value="1"/>
</dbReference>
<dbReference type="InterPro" id="IPR027855">
    <property type="entry name" value="DUF4479"/>
</dbReference>
<dbReference type="Proteomes" id="UP000183504">
    <property type="component" value="Unassembled WGS sequence"/>
</dbReference>
<accession>A0A0B7GIF1</accession>
<dbReference type="FunFam" id="2.40.50.140:FF:000258">
    <property type="entry name" value="Phenylalanine--tRNA ligase beta subunit"/>
    <property type="match status" value="1"/>
</dbReference>
<evidence type="ECO:0000313" key="6">
    <source>
        <dbReference type="Proteomes" id="UP000183504"/>
    </source>
</evidence>
<dbReference type="RefSeq" id="WP_004193702.1">
    <property type="nucleotide sequence ID" value="NZ_CDMW01000001.1"/>
</dbReference>
<dbReference type="Gene3D" id="2.40.50.140">
    <property type="entry name" value="Nucleic acid-binding proteins"/>
    <property type="match status" value="1"/>
</dbReference>
<evidence type="ECO:0000313" key="5">
    <source>
        <dbReference type="EMBL" id="CEL89459.1"/>
    </source>
</evidence>
<dbReference type="SUPFAM" id="SSF50249">
    <property type="entry name" value="Nucleic acid-binding proteins"/>
    <property type="match status" value="1"/>
</dbReference>
<dbReference type="InterPro" id="IPR012340">
    <property type="entry name" value="NA-bd_OB-fold"/>
</dbReference>
<dbReference type="Pfam" id="PF14794">
    <property type="entry name" value="DUF4479"/>
    <property type="match status" value="1"/>
</dbReference>